<sequence>MFTIIAKDNRVTATDFEGLRAALLDELFNTGREDCSPWEDWIEAVYPADASEVDGGYEPPVPRELTQENLEAFAAWVFDTPSARLIQGEPPTPATLQAIHEFIGWSLDDAAESLDVSKRTYQRWLSGQMVAPPRVEGEMRRAAHQVIDRAKHLAANGTIGFDLNAPGEERRAHALAEVLYRD</sequence>
<evidence type="ECO:0000313" key="2">
    <source>
        <dbReference type="Proteomes" id="UP000218690"/>
    </source>
</evidence>
<dbReference type="AlphaFoldDB" id="A0A2A4ALJ8"/>
<dbReference type="GO" id="GO:0003677">
    <property type="term" value="F:DNA binding"/>
    <property type="evidence" value="ECO:0007669"/>
    <property type="project" value="InterPro"/>
</dbReference>
<evidence type="ECO:0000313" key="1">
    <source>
        <dbReference type="EMBL" id="PCC83160.1"/>
    </source>
</evidence>
<reference evidence="1 2" key="1">
    <citation type="submission" date="2017-09" db="EMBL/GenBank/DDBJ databases">
        <title>Draft Genome Sequence of Corynebacterium accolens AH4003.</title>
        <authorList>
            <person name="Chen Y."/>
            <person name="Oosthuysen W.F."/>
            <person name="Kelley S."/>
            <person name="Horswill A."/>
        </authorList>
    </citation>
    <scope>NUCLEOTIDE SEQUENCE [LARGE SCALE GENOMIC DNA]</scope>
    <source>
        <strain evidence="1 2">AH4003</strain>
    </source>
</reference>
<gene>
    <name evidence="1" type="ORF">COM45_05015</name>
</gene>
<name>A0A2A4ALJ8_9CORY</name>
<comment type="caution">
    <text evidence="1">The sequence shown here is derived from an EMBL/GenBank/DDBJ whole genome shotgun (WGS) entry which is preliminary data.</text>
</comment>
<dbReference type="Proteomes" id="UP000218690">
    <property type="component" value="Unassembled WGS sequence"/>
</dbReference>
<protein>
    <submittedName>
        <fullName evidence="1">Uncharacterized protein</fullName>
    </submittedName>
</protein>
<dbReference type="InterPro" id="IPR010982">
    <property type="entry name" value="Lambda_DNA-bd_dom_sf"/>
</dbReference>
<dbReference type="Gene3D" id="1.10.260.40">
    <property type="entry name" value="lambda repressor-like DNA-binding domains"/>
    <property type="match status" value="1"/>
</dbReference>
<accession>A0A2A4ALJ8</accession>
<organism evidence="1 2">
    <name type="scientific">Corynebacterium accolens</name>
    <dbReference type="NCBI Taxonomy" id="38284"/>
    <lineage>
        <taxon>Bacteria</taxon>
        <taxon>Bacillati</taxon>
        <taxon>Actinomycetota</taxon>
        <taxon>Actinomycetes</taxon>
        <taxon>Mycobacteriales</taxon>
        <taxon>Corynebacteriaceae</taxon>
        <taxon>Corynebacterium</taxon>
    </lineage>
</organism>
<proteinExistence type="predicted"/>
<dbReference type="EMBL" id="NWBP01000016">
    <property type="protein sequence ID" value="PCC83160.1"/>
    <property type="molecule type" value="Genomic_DNA"/>
</dbReference>